<keyword evidence="4" id="KW-0548">Nucleotidyltransferase</keyword>
<keyword evidence="5" id="KW-0235">DNA replication</keyword>
<dbReference type="GO" id="GO:0006269">
    <property type="term" value="P:DNA replication, synthesis of primer"/>
    <property type="evidence" value="ECO:0007669"/>
    <property type="project" value="UniProtKB-KW"/>
</dbReference>
<dbReference type="GO" id="GO:0003677">
    <property type="term" value="F:DNA binding"/>
    <property type="evidence" value="ECO:0007669"/>
    <property type="project" value="InterPro"/>
</dbReference>
<evidence type="ECO:0000259" key="7">
    <source>
        <dbReference type="PROSITE" id="PS50880"/>
    </source>
</evidence>
<evidence type="ECO:0000313" key="8">
    <source>
        <dbReference type="EMBL" id="PQP79575.1"/>
    </source>
</evidence>
<dbReference type="Gene3D" id="3.90.980.10">
    <property type="entry name" value="DNA primase, catalytic core, N-terminal domain"/>
    <property type="match status" value="1"/>
</dbReference>
<evidence type="ECO:0000256" key="1">
    <source>
        <dbReference type="ARBA" id="ARBA00022478"/>
    </source>
</evidence>
<dbReference type="AlphaFoldDB" id="A0A2S8NUF0"/>
<dbReference type="GO" id="GO:0016779">
    <property type="term" value="F:nucleotidyltransferase activity"/>
    <property type="evidence" value="ECO:0007669"/>
    <property type="project" value="UniProtKB-KW"/>
</dbReference>
<dbReference type="SUPFAM" id="SSF57783">
    <property type="entry name" value="Zinc beta-ribbon"/>
    <property type="match status" value="1"/>
</dbReference>
<dbReference type="SMART" id="SM00493">
    <property type="entry name" value="TOPRIM"/>
    <property type="match status" value="1"/>
</dbReference>
<reference evidence="8 9" key="1">
    <citation type="submission" date="2018-02" db="EMBL/GenBank/DDBJ databases">
        <title>Metagenomics reveals mixed infection of spiroplasma and phytoplasma in chicory.</title>
        <authorList>
            <person name="Polano C."/>
            <person name="Moruzzi S."/>
            <person name="Ermacora P."/>
            <person name="Ferrini F."/>
            <person name="Martini M."/>
            <person name="Firrao G."/>
        </authorList>
    </citation>
    <scope>NUCLEOTIDE SEQUENCE [LARGE SCALE GENOMIC DNA]</scope>
    <source>
        <strain evidence="8 9">ChiP</strain>
    </source>
</reference>
<keyword evidence="9" id="KW-1185">Reference proteome</keyword>
<protein>
    <submittedName>
        <fullName evidence="8">DNA primase</fullName>
    </submittedName>
</protein>
<dbReference type="PANTHER" id="PTHR30313">
    <property type="entry name" value="DNA PRIMASE"/>
    <property type="match status" value="1"/>
</dbReference>
<keyword evidence="6" id="KW-0804">Transcription</keyword>
<feature type="domain" description="Toprim" evidence="7">
    <location>
        <begin position="306"/>
        <end position="389"/>
    </location>
</feature>
<dbReference type="Pfam" id="PF08275">
    <property type="entry name" value="DNAG_N"/>
    <property type="match status" value="1"/>
</dbReference>
<gene>
    <name evidence="8" type="ORF">C6B37_01565</name>
</gene>
<keyword evidence="1" id="KW-0240">DNA-directed RNA polymerase</keyword>
<dbReference type="Gene3D" id="3.40.1360.10">
    <property type="match status" value="1"/>
</dbReference>
<evidence type="ECO:0000256" key="2">
    <source>
        <dbReference type="ARBA" id="ARBA00022515"/>
    </source>
</evidence>
<dbReference type="InterPro" id="IPR050219">
    <property type="entry name" value="DnaG_primase"/>
</dbReference>
<dbReference type="InterPro" id="IPR034151">
    <property type="entry name" value="TOPRIM_DnaG_bac"/>
</dbReference>
<dbReference type="GO" id="GO:0005737">
    <property type="term" value="C:cytoplasm"/>
    <property type="evidence" value="ECO:0007669"/>
    <property type="project" value="TreeGrafter"/>
</dbReference>
<dbReference type="CDD" id="cd03364">
    <property type="entry name" value="TOPRIM_DnaG_primases"/>
    <property type="match status" value="1"/>
</dbReference>
<keyword evidence="2" id="KW-0639">Primosome</keyword>
<sequence>MNYQNKIKYIQTHFPMSVLLKKLKILPLNFNNHHHRFPCPIHQGKNPTCCHFTSTNKIHCWKCGKDYDIIDVYMSICQIKSFSEAIQRIEGFMNSFEFKTLSQQEKETTKTTNNPFQQTYQPIKSKQPVDEVDEKEINIKKKQLFKKISPLFNQIRDYYHFLLTSNQNNESQPGLTYLTQKRKLTLETIKEFQLGYTPLSDKPLSFRLINYCQKKNINIDQLLEYGFIKEKTSQQRKKYYHDTFHGSIIIPIENGYHQTFHFYQNHFREVSYFLPKYQALTNFSQTPTFHFSYRFFEALTYIKQTKTIIIHEGFFDVISCWQNEIKNVVGLICVTQSLSQSQLEILKKENIKVIIALDNDETGQKRSEALGMQLKEANIIYEIRRILPPYDKTCKDVDDLLRQYGKEAYQKCFLAPYITYEEAKKKIIVDLAVHFFGEDKVEVIS</sequence>
<keyword evidence="3" id="KW-0808">Transferase</keyword>
<evidence type="ECO:0000256" key="5">
    <source>
        <dbReference type="ARBA" id="ARBA00022705"/>
    </source>
</evidence>
<dbReference type="InterPro" id="IPR036977">
    <property type="entry name" value="DNA_primase_Znf_CHC2"/>
</dbReference>
<evidence type="ECO:0000313" key="9">
    <source>
        <dbReference type="Proteomes" id="UP000238672"/>
    </source>
</evidence>
<dbReference type="InterPro" id="IPR013264">
    <property type="entry name" value="DNAG_N"/>
</dbReference>
<dbReference type="Pfam" id="PF13155">
    <property type="entry name" value="Toprim_2"/>
    <property type="match status" value="1"/>
</dbReference>
<dbReference type="GO" id="GO:1990077">
    <property type="term" value="C:primosome complex"/>
    <property type="evidence" value="ECO:0007669"/>
    <property type="project" value="UniProtKB-KW"/>
</dbReference>
<evidence type="ECO:0000256" key="6">
    <source>
        <dbReference type="ARBA" id="ARBA00023163"/>
    </source>
</evidence>
<dbReference type="PROSITE" id="PS50880">
    <property type="entry name" value="TOPRIM"/>
    <property type="match status" value="1"/>
</dbReference>
<dbReference type="GO" id="GO:0008270">
    <property type="term" value="F:zinc ion binding"/>
    <property type="evidence" value="ECO:0007669"/>
    <property type="project" value="InterPro"/>
</dbReference>
<comment type="caution">
    <text evidence="8">The sequence shown here is derived from an EMBL/GenBank/DDBJ whole genome shotgun (WGS) entry which is preliminary data.</text>
</comment>
<proteinExistence type="predicted"/>
<dbReference type="Gene3D" id="3.90.580.10">
    <property type="entry name" value="Zinc finger, CHC2-type domain"/>
    <property type="match status" value="1"/>
</dbReference>
<dbReference type="InterPro" id="IPR037068">
    <property type="entry name" value="DNA_primase_core_N_sf"/>
</dbReference>
<dbReference type="Proteomes" id="UP000238672">
    <property type="component" value="Unassembled WGS sequence"/>
</dbReference>
<dbReference type="InterPro" id="IPR006171">
    <property type="entry name" value="TOPRIM_dom"/>
</dbReference>
<dbReference type="PANTHER" id="PTHR30313:SF2">
    <property type="entry name" value="DNA PRIMASE"/>
    <property type="match status" value="1"/>
</dbReference>
<evidence type="ECO:0000256" key="4">
    <source>
        <dbReference type="ARBA" id="ARBA00022695"/>
    </source>
</evidence>
<dbReference type="SUPFAM" id="SSF56731">
    <property type="entry name" value="DNA primase core"/>
    <property type="match status" value="1"/>
</dbReference>
<name>A0A2S8NUF0_9MOLU</name>
<evidence type="ECO:0000256" key="3">
    <source>
        <dbReference type="ARBA" id="ARBA00022679"/>
    </source>
</evidence>
<dbReference type="GO" id="GO:0000428">
    <property type="term" value="C:DNA-directed RNA polymerase complex"/>
    <property type="evidence" value="ECO:0007669"/>
    <property type="project" value="UniProtKB-KW"/>
</dbReference>
<organism evidence="8 9">
    <name type="scientific">Candidatus Phytoplasma phoenicium</name>
    <dbReference type="NCBI Taxonomy" id="198422"/>
    <lineage>
        <taxon>Bacteria</taxon>
        <taxon>Bacillati</taxon>
        <taxon>Mycoplasmatota</taxon>
        <taxon>Mollicutes</taxon>
        <taxon>Acholeplasmatales</taxon>
        <taxon>Acholeplasmataceae</taxon>
        <taxon>Candidatus Phytoplasma</taxon>
        <taxon>16SrIX (Pigeon pea witches'-broom group)</taxon>
    </lineage>
</organism>
<accession>A0A2S8NUF0</accession>
<dbReference type="EMBL" id="PUUG01000044">
    <property type="protein sequence ID" value="PQP79575.1"/>
    <property type="molecule type" value="Genomic_DNA"/>
</dbReference>